<sequence length="308" mass="33914">MDRLLAMEAFVRTVDTGSMSRAAAQLGIANASVTTLIRRLEAHLGVTLLHRSTRYVRPTPEGAAYYERCRSILEQVGEAEAALAGRGRGPRGVLRVETPIAVGHLVLSPALAEFARLHPDLRVVTSLNNEVDNLVKRGIDVAIRMEAVESGDLVARLIYRARYALCAAPDFVEAHGAPAHPRAIDPKRCLGFSGSPSGDLRIWRFRRGEERHEIAPEGNLFFNSTDALMQAAAHGAGLIYVLDVLADRYCRRGELVRLLPEWETDEQTFYAVHRRVGFTPPKVRAFVDFLAAHFAAPANPAPVPIRAR</sequence>
<evidence type="ECO:0000259" key="5">
    <source>
        <dbReference type="PROSITE" id="PS50931"/>
    </source>
</evidence>
<dbReference type="GO" id="GO:0003700">
    <property type="term" value="F:DNA-binding transcription factor activity"/>
    <property type="evidence" value="ECO:0007669"/>
    <property type="project" value="InterPro"/>
</dbReference>
<dbReference type="Gene3D" id="1.10.10.10">
    <property type="entry name" value="Winged helix-like DNA-binding domain superfamily/Winged helix DNA-binding domain"/>
    <property type="match status" value="1"/>
</dbReference>
<evidence type="ECO:0000256" key="2">
    <source>
        <dbReference type="ARBA" id="ARBA00023015"/>
    </source>
</evidence>
<dbReference type="AlphaFoldDB" id="A0A8J2ZEM8"/>
<keyword evidence="2" id="KW-0805">Transcription regulation</keyword>
<dbReference type="PANTHER" id="PTHR30537">
    <property type="entry name" value="HTH-TYPE TRANSCRIPTIONAL REGULATOR"/>
    <property type="match status" value="1"/>
</dbReference>
<dbReference type="RefSeq" id="WP_188902906.1">
    <property type="nucleotide sequence ID" value="NZ_BMKS01000014.1"/>
</dbReference>
<dbReference type="Pfam" id="PF00126">
    <property type="entry name" value="HTH_1"/>
    <property type="match status" value="1"/>
</dbReference>
<dbReference type="InterPro" id="IPR005119">
    <property type="entry name" value="LysR_subst-bd"/>
</dbReference>
<protein>
    <submittedName>
        <fullName evidence="6">LysR family transcriptional regulator</fullName>
    </submittedName>
</protein>
<evidence type="ECO:0000313" key="6">
    <source>
        <dbReference type="EMBL" id="GGG46024.1"/>
    </source>
</evidence>
<dbReference type="PROSITE" id="PS50931">
    <property type="entry name" value="HTH_LYSR"/>
    <property type="match status" value="1"/>
</dbReference>
<accession>A0A8J2ZEM8</accession>
<dbReference type="InterPro" id="IPR036390">
    <property type="entry name" value="WH_DNA-bd_sf"/>
</dbReference>
<evidence type="ECO:0000256" key="1">
    <source>
        <dbReference type="ARBA" id="ARBA00009437"/>
    </source>
</evidence>
<feature type="domain" description="HTH lysR-type" evidence="5">
    <location>
        <begin position="1"/>
        <end position="59"/>
    </location>
</feature>
<organism evidence="6 7">
    <name type="scientific">Caldovatus sediminis</name>
    <dbReference type="NCBI Taxonomy" id="2041189"/>
    <lineage>
        <taxon>Bacteria</taxon>
        <taxon>Pseudomonadati</taxon>
        <taxon>Pseudomonadota</taxon>
        <taxon>Alphaproteobacteria</taxon>
        <taxon>Acetobacterales</taxon>
        <taxon>Roseomonadaceae</taxon>
        <taxon>Caldovatus</taxon>
    </lineage>
</organism>
<dbReference type="SUPFAM" id="SSF46785">
    <property type="entry name" value="Winged helix' DNA-binding domain"/>
    <property type="match status" value="1"/>
</dbReference>
<dbReference type="GO" id="GO:0003677">
    <property type="term" value="F:DNA binding"/>
    <property type="evidence" value="ECO:0007669"/>
    <property type="project" value="UniProtKB-KW"/>
</dbReference>
<evidence type="ECO:0000313" key="7">
    <source>
        <dbReference type="Proteomes" id="UP000597507"/>
    </source>
</evidence>
<comment type="caution">
    <text evidence="6">The sequence shown here is derived from an EMBL/GenBank/DDBJ whole genome shotgun (WGS) entry which is preliminary data.</text>
</comment>
<dbReference type="Proteomes" id="UP000597507">
    <property type="component" value="Unassembled WGS sequence"/>
</dbReference>
<keyword evidence="4" id="KW-0804">Transcription</keyword>
<keyword evidence="7" id="KW-1185">Reference proteome</keyword>
<dbReference type="SUPFAM" id="SSF53850">
    <property type="entry name" value="Periplasmic binding protein-like II"/>
    <property type="match status" value="1"/>
</dbReference>
<evidence type="ECO:0000256" key="3">
    <source>
        <dbReference type="ARBA" id="ARBA00023125"/>
    </source>
</evidence>
<dbReference type="Pfam" id="PF03466">
    <property type="entry name" value="LysR_substrate"/>
    <property type="match status" value="1"/>
</dbReference>
<proteinExistence type="inferred from homology"/>
<dbReference type="Gene3D" id="3.40.190.290">
    <property type="match status" value="1"/>
</dbReference>
<dbReference type="FunFam" id="1.10.10.10:FF:000001">
    <property type="entry name" value="LysR family transcriptional regulator"/>
    <property type="match status" value="1"/>
</dbReference>
<dbReference type="CDD" id="cd08422">
    <property type="entry name" value="PBP2_CrgA_like"/>
    <property type="match status" value="1"/>
</dbReference>
<dbReference type="InterPro" id="IPR036388">
    <property type="entry name" value="WH-like_DNA-bd_sf"/>
</dbReference>
<evidence type="ECO:0000256" key="4">
    <source>
        <dbReference type="ARBA" id="ARBA00023163"/>
    </source>
</evidence>
<keyword evidence="3" id="KW-0238">DNA-binding</keyword>
<gene>
    <name evidence="6" type="ORF">GCM10010964_36730</name>
</gene>
<reference evidence="6 7" key="1">
    <citation type="journal article" date="2014" name="Int. J. Syst. Evol. Microbiol.">
        <title>Complete genome sequence of Corynebacterium casei LMG S-19264T (=DSM 44701T), isolated from a smear-ripened cheese.</title>
        <authorList>
            <consortium name="US DOE Joint Genome Institute (JGI-PGF)"/>
            <person name="Walter F."/>
            <person name="Albersmeier A."/>
            <person name="Kalinowski J."/>
            <person name="Ruckert C."/>
        </authorList>
    </citation>
    <scope>NUCLEOTIDE SEQUENCE [LARGE SCALE GENOMIC DNA]</scope>
    <source>
        <strain evidence="6 7">CGMCC 1.16330</strain>
    </source>
</reference>
<dbReference type="InterPro" id="IPR000847">
    <property type="entry name" value="LysR_HTH_N"/>
</dbReference>
<dbReference type="InterPro" id="IPR058163">
    <property type="entry name" value="LysR-type_TF_proteobact-type"/>
</dbReference>
<name>A0A8J2ZEM8_9PROT</name>
<comment type="similarity">
    <text evidence="1">Belongs to the LysR transcriptional regulatory family.</text>
</comment>
<dbReference type="PANTHER" id="PTHR30537:SF5">
    <property type="entry name" value="HTH-TYPE TRANSCRIPTIONAL ACTIVATOR TTDR-RELATED"/>
    <property type="match status" value="1"/>
</dbReference>
<dbReference type="EMBL" id="BMKS01000014">
    <property type="protein sequence ID" value="GGG46024.1"/>
    <property type="molecule type" value="Genomic_DNA"/>
</dbReference>